<organism evidence="2 3">
    <name type="scientific">Microbacterium natoriense</name>
    <dbReference type="NCBI Taxonomy" id="284570"/>
    <lineage>
        <taxon>Bacteria</taxon>
        <taxon>Bacillati</taxon>
        <taxon>Actinomycetota</taxon>
        <taxon>Actinomycetes</taxon>
        <taxon>Micrococcales</taxon>
        <taxon>Microbacteriaceae</taxon>
        <taxon>Microbacterium</taxon>
    </lineage>
</organism>
<feature type="region of interest" description="Disordered" evidence="1">
    <location>
        <begin position="14"/>
        <end position="33"/>
    </location>
</feature>
<reference evidence="2 3" key="1">
    <citation type="submission" date="2023-07" db="EMBL/GenBank/DDBJ databases">
        <title>Comparative genomics of wheat-associated soil bacteria to identify genetic determinants of phenazine resistance.</title>
        <authorList>
            <person name="Mouncey N."/>
        </authorList>
    </citation>
    <scope>NUCLEOTIDE SEQUENCE [LARGE SCALE GENOMIC DNA]</scope>
    <source>
        <strain evidence="2 3">W4I9-1</strain>
    </source>
</reference>
<dbReference type="EMBL" id="JAUSXV010000001">
    <property type="protein sequence ID" value="MDQ0646731.1"/>
    <property type="molecule type" value="Genomic_DNA"/>
</dbReference>
<evidence type="ECO:0000256" key="1">
    <source>
        <dbReference type="SAM" id="MobiDB-lite"/>
    </source>
</evidence>
<evidence type="ECO:0008006" key="4">
    <source>
        <dbReference type="Google" id="ProtNLM"/>
    </source>
</evidence>
<accession>A0AAW8ETU4</accession>
<dbReference type="AlphaFoldDB" id="A0AAW8ETU4"/>
<gene>
    <name evidence="2" type="ORF">QFZ53_000927</name>
</gene>
<evidence type="ECO:0000313" key="2">
    <source>
        <dbReference type="EMBL" id="MDQ0646731.1"/>
    </source>
</evidence>
<sequence>MDYITGRRRISGYGRMHDGGSGGTTMTNDVNSDGRRHTMRAGALSVAVALMLALTGCGPVDAGTSAAEAFERDFADVDGVASVDAGGHNNLPFSGSVDAHVTADPDLSDVQVDRLAATFSEYMRTHSANVSWNASVTIGGMTVGVGEDDDFGVLNIEVARELIATPHVQLVEVGLIYSDEKVLVAVDSPDALADGYGAAAAAVQRLGITDGRSNAHAISTPAGFEIDDESWDGEATRITPALTLFQLLLERFALIGAEVTPAELSVRTAGEDDVPAVEAFLAGIPLPADLVVDVQGGATTIDGATQAARAVAEAIADLGVSAEIQASENYVNVTVPTAADADTVLAAVGDLPEFADVSGFGIRTETQNFRVFDRPADFADSLAIARAALALPGVDKIEISRPDADDQEPTARFEFADSDEATISAFATTMKPLLLERGWHTWINAAGSVEWFTAADPLVLDDRVSGKRDAEEQEFADMLVRLWDAAAG</sequence>
<comment type="caution">
    <text evidence="2">The sequence shown here is derived from an EMBL/GenBank/DDBJ whole genome shotgun (WGS) entry which is preliminary data.</text>
</comment>
<name>A0AAW8ETU4_9MICO</name>
<evidence type="ECO:0000313" key="3">
    <source>
        <dbReference type="Proteomes" id="UP001244427"/>
    </source>
</evidence>
<protein>
    <recommendedName>
        <fullName evidence="4">Lipoprotein</fullName>
    </recommendedName>
</protein>
<keyword evidence="3" id="KW-1185">Reference proteome</keyword>
<dbReference type="Proteomes" id="UP001244427">
    <property type="component" value="Unassembled WGS sequence"/>
</dbReference>
<proteinExistence type="predicted"/>